<dbReference type="GO" id="GO:0005634">
    <property type="term" value="C:nucleus"/>
    <property type="evidence" value="ECO:0007669"/>
    <property type="project" value="UniProtKB-UniRule"/>
</dbReference>
<feature type="DNA-binding region" description="HMG box" evidence="2">
    <location>
        <begin position="32"/>
        <end position="100"/>
    </location>
</feature>
<organism evidence="5 6">
    <name type="scientific">Vitrella brassicaformis (strain CCMP3155)</name>
    <dbReference type="NCBI Taxonomy" id="1169540"/>
    <lineage>
        <taxon>Eukaryota</taxon>
        <taxon>Sar</taxon>
        <taxon>Alveolata</taxon>
        <taxon>Colpodellida</taxon>
        <taxon>Vitrellaceae</taxon>
        <taxon>Vitrella</taxon>
    </lineage>
</organism>
<reference evidence="5 6" key="1">
    <citation type="submission" date="2014-11" db="EMBL/GenBank/DDBJ databases">
        <authorList>
            <person name="Zhu J."/>
            <person name="Qi W."/>
            <person name="Song R."/>
        </authorList>
    </citation>
    <scope>NUCLEOTIDE SEQUENCE [LARGE SCALE GENOMIC DNA]</scope>
</reference>
<gene>
    <name evidence="5" type="ORF">Vbra_15402</name>
</gene>
<dbReference type="InterPro" id="IPR009071">
    <property type="entry name" value="HMG_box_dom"/>
</dbReference>
<feature type="region of interest" description="Disordered" evidence="3">
    <location>
        <begin position="1"/>
        <end position="53"/>
    </location>
</feature>
<keyword evidence="6" id="KW-1185">Reference proteome</keyword>
<evidence type="ECO:0000256" key="2">
    <source>
        <dbReference type="PROSITE-ProRule" id="PRU00267"/>
    </source>
</evidence>
<evidence type="ECO:0000256" key="3">
    <source>
        <dbReference type="SAM" id="MobiDB-lite"/>
    </source>
</evidence>
<evidence type="ECO:0000313" key="6">
    <source>
        <dbReference type="Proteomes" id="UP000041254"/>
    </source>
</evidence>
<dbReference type="InterPro" id="IPR050342">
    <property type="entry name" value="HMGB"/>
</dbReference>
<dbReference type="VEuPathDB" id="CryptoDB:Vbra_15402"/>
<dbReference type="PANTHER" id="PTHR48112">
    <property type="entry name" value="HIGH MOBILITY GROUP PROTEIN DSP1"/>
    <property type="match status" value="1"/>
</dbReference>
<evidence type="ECO:0000259" key="4">
    <source>
        <dbReference type="PROSITE" id="PS50118"/>
    </source>
</evidence>
<dbReference type="OrthoDB" id="1919336at2759"/>
<sequence>MAKASSKSTTSSKSMGKGEKKGKKDSTKKAGPKRPRTAYLYFSMERRPEVKEKNPTMAFGEIAKLLGAEWKEMSDIDKQPYKDQAAEDKERYEQEKAEWEEQDDNQDDKA</sequence>
<dbReference type="InterPro" id="IPR036910">
    <property type="entry name" value="HMG_box_dom_sf"/>
</dbReference>
<dbReference type="Pfam" id="PF00505">
    <property type="entry name" value="HMG_box"/>
    <property type="match status" value="1"/>
</dbReference>
<evidence type="ECO:0000256" key="1">
    <source>
        <dbReference type="ARBA" id="ARBA00023125"/>
    </source>
</evidence>
<feature type="region of interest" description="Disordered" evidence="3">
    <location>
        <begin position="71"/>
        <end position="110"/>
    </location>
</feature>
<dbReference type="EMBL" id="CDMY01000436">
    <property type="protein sequence ID" value="CEM12676.1"/>
    <property type="molecule type" value="Genomic_DNA"/>
</dbReference>
<dbReference type="SUPFAM" id="SSF47095">
    <property type="entry name" value="HMG-box"/>
    <property type="match status" value="1"/>
</dbReference>
<evidence type="ECO:0000313" key="5">
    <source>
        <dbReference type="EMBL" id="CEM12676.1"/>
    </source>
</evidence>
<dbReference type="Proteomes" id="UP000041254">
    <property type="component" value="Unassembled WGS sequence"/>
</dbReference>
<feature type="compositionally biased region" description="Low complexity" evidence="3">
    <location>
        <begin position="1"/>
        <end position="15"/>
    </location>
</feature>
<dbReference type="SMART" id="SM00398">
    <property type="entry name" value="HMG"/>
    <property type="match status" value="1"/>
</dbReference>
<proteinExistence type="predicted"/>
<dbReference type="OMA" id="KRWETIS"/>
<dbReference type="AlphaFoldDB" id="A0A0G4FGY8"/>
<dbReference type="PROSITE" id="PS50118">
    <property type="entry name" value="HMG_BOX_2"/>
    <property type="match status" value="1"/>
</dbReference>
<feature type="compositionally biased region" description="Basic and acidic residues" evidence="3">
    <location>
        <begin position="44"/>
        <end position="53"/>
    </location>
</feature>
<dbReference type="Gene3D" id="1.10.30.10">
    <property type="entry name" value="High mobility group box domain"/>
    <property type="match status" value="1"/>
</dbReference>
<feature type="domain" description="HMG box" evidence="4">
    <location>
        <begin position="32"/>
        <end position="100"/>
    </location>
</feature>
<keyword evidence="1 2" id="KW-0238">DNA-binding</keyword>
<dbReference type="GO" id="GO:0003677">
    <property type="term" value="F:DNA binding"/>
    <property type="evidence" value="ECO:0007669"/>
    <property type="project" value="UniProtKB-UniRule"/>
</dbReference>
<accession>A0A0G4FGY8</accession>
<feature type="compositionally biased region" description="Acidic residues" evidence="3">
    <location>
        <begin position="100"/>
        <end position="110"/>
    </location>
</feature>
<dbReference type="InParanoid" id="A0A0G4FGY8"/>
<protein>
    <recommendedName>
        <fullName evidence="4">HMG box domain-containing protein</fullName>
    </recommendedName>
</protein>
<dbReference type="STRING" id="1169540.A0A0G4FGY8"/>
<name>A0A0G4FGY8_VITBC</name>
<feature type="compositionally biased region" description="Basic and acidic residues" evidence="3">
    <location>
        <begin position="16"/>
        <end position="28"/>
    </location>
</feature>
<dbReference type="PhylomeDB" id="A0A0G4FGY8"/>
<keyword evidence="2" id="KW-0539">Nucleus</keyword>
<feature type="compositionally biased region" description="Basic and acidic residues" evidence="3">
    <location>
        <begin position="71"/>
        <end position="99"/>
    </location>
</feature>